<name>A0A0U5FUF0_ASPCI</name>
<dbReference type="STRING" id="454130.A0A0U5FUF0"/>
<feature type="transmembrane region" description="Helical" evidence="6">
    <location>
        <begin position="114"/>
        <end position="132"/>
    </location>
</feature>
<feature type="transmembrane region" description="Helical" evidence="6">
    <location>
        <begin position="271"/>
        <end position="295"/>
    </location>
</feature>
<evidence type="ECO:0000256" key="3">
    <source>
        <dbReference type="ARBA" id="ARBA00022989"/>
    </source>
</evidence>
<dbReference type="FunFam" id="1.20.1720.10:FF:000034">
    <property type="entry name" value="MFS transporter, putative"/>
    <property type="match status" value="1"/>
</dbReference>
<evidence type="ECO:0000256" key="4">
    <source>
        <dbReference type="ARBA" id="ARBA00023136"/>
    </source>
</evidence>
<organism evidence="7 8">
    <name type="scientific">Aspergillus calidoustus</name>
    <dbReference type="NCBI Taxonomy" id="454130"/>
    <lineage>
        <taxon>Eukaryota</taxon>
        <taxon>Fungi</taxon>
        <taxon>Dikarya</taxon>
        <taxon>Ascomycota</taxon>
        <taxon>Pezizomycotina</taxon>
        <taxon>Eurotiomycetes</taxon>
        <taxon>Eurotiomycetidae</taxon>
        <taxon>Eurotiales</taxon>
        <taxon>Aspergillaceae</taxon>
        <taxon>Aspergillus</taxon>
        <taxon>Aspergillus subgen. Nidulantes</taxon>
    </lineage>
</organism>
<dbReference type="GO" id="GO:0005886">
    <property type="term" value="C:plasma membrane"/>
    <property type="evidence" value="ECO:0007669"/>
    <property type="project" value="TreeGrafter"/>
</dbReference>
<dbReference type="OrthoDB" id="2533084at2759"/>
<keyword evidence="3 6" id="KW-1133">Transmembrane helix</keyword>
<feature type="transmembrane region" description="Helical" evidence="6">
    <location>
        <begin position="380"/>
        <end position="402"/>
    </location>
</feature>
<dbReference type="Pfam" id="PF07690">
    <property type="entry name" value="MFS_1"/>
    <property type="match status" value="1"/>
</dbReference>
<feature type="transmembrane region" description="Helical" evidence="6">
    <location>
        <begin position="201"/>
        <end position="222"/>
    </location>
</feature>
<dbReference type="InterPro" id="IPR011701">
    <property type="entry name" value="MFS"/>
</dbReference>
<accession>A0A0U5FUF0</accession>
<dbReference type="OMA" id="YRLHGVW"/>
<dbReference type="AlphaFoldDB" id="A0A0U5FUF0"/>
<evidence type="ECO:0000256" key="6">
    <source>
        <dbReference type="SAM" id="Phobius"/>
    </source>
</evidence>
<dbReference type="PANTHER" id="PTHR23502">
    <property type="entry name" value="MAJOR FACILITATOR SUPERFAMILY"/>
    <property type="match status" value="1"/>
</dbReference>
<dbReference type="SUPFAM" id="SSF103473">
    <property type="entry name" value="MFS general substrate transporter"/>
    <property type="match status" value="1"/>
</dbReference>
<dbReference type="PANTHER" id="PTHR23502:SF159">
    <property type="entry name" value="TRANSPORTER, PUTATIVE (AFU_ORTHOLOGUE AFUA_4G14230)-RELATED"/>
    <property type="match status" value="1"/>
</dbReference>
<sequence length="484" mass="53394">MSETGLETAAMQEKGSELQTTELPPSTSSSENEESRSPRNWSPWKKRLLFCSLMSSSILCDGAMTWGSTLIVDQALEWHITVDKSATSMNYGILLQGIGGLIAIPLIEAYGRLPLWLWPQVITTFMVLGATLSKNYDTFTTFRSLQGVFGTVPQVVGLPIIHDMYDPKDWPYMINIWASTFLIGPFFGPALAGYIGAGTDWVISFGILTLFYGLSTILVLLFGYETYFIKGQECQRNTRLQSFFGIKTHNLPTLSTIAYWSKTLVVYIFKFPLLLTGIATMVNFCWPIGITVTVSTFVAQPPYLFDTIESSSLRWAPIIGGLSGYAFGHWFNGWIYRSRQKTWYPEYRLLGAYFAIGTMACGLLTYGLTLHYQKHWAGLAFGWLMVVAGMIASTVSITAYALEKYPDQSTVVSAIINGWRTASGFSVGYFQPSWIARNGVAAVFGTQTAVVVAVLVLTVTPVILVEGRRAKAKMGVTGAEGGVL</sequence>
<dbReference type="InterPro" id="IPR036259">
    <property type="entry name" value="MFS_trans_sf"/>
</dbReference>
<proteinExistence type="predicted"/>
<evidence type="ECO:0000256" key="2">
    <source>
        <dbReference type="ARBA" id="ARBA00022692"/>
    </source>
</evidence>
<evidence type="ECO:0000256" key="1">
    <source>
        <dbReference type="ARBA" id="ARBA00004141"/>
    </source>
</evidence>
<keyword evidence="8" id="KW-1185">Reference proteome</keyword>
<feature type="transmembrane region" description="Helical" evidence="6">
    <location>
        <begin position="409"/>
        <end position="430"/>
    </location>
</feature>
<keyword evidence="4 6" id="KW-0472">Membrane</keyword>
<keyword evidence="2 6" id="KW-0812">Transmembrane</keyword>
<evidence type="ECO:0000256" key="5">
    <source>
        <dbReference type="SAM" id="MobiDB-lite"/>
    </source>
</evidence>
<evidence type="ECO:0008006" key="9">
    <source>
        <dbReference type="Google" id="ProtNLM"/>
    </source>
</evidence>
<dbReference type="EMBL" id="CDMC01000003">
    <property type="protein sequence ID" value="CEL03067.1"/>
    <property type="molecule type" value="Genomic_DNA"/>
</dbReference>
<comment type="subcellular location">
    <subcellularLocation>
        <location evidence="1">Membrane</location>
        <topology evidence="1">Multi-pass membrane protein</topology>
    </subcellularLocation>
</comment>
<feature type="transmembrane region" description="Helical" evidence="6">
    <location>
        <begin position="315"/>
        <end position="335"/>
    </location>
</feature>
<evidence type="ECO:0000313" key="8">
    <source>
        <dbReference type="Proteomes" id="UP000054771"/>
    </source>
</evidence>
<dbReference type="Gene3D" id="1.20.1720.10">
    <property type="entry name" value="Multidrug resistance protein D"/>
    <property type="match status" value="1"/>
</dbReference>
<dbReference type="GO" id="GO:0022857">
    <property type="term" value="F:transmembrane transporter activity"/>
    <property type="evidence" value="ECO:0007669"/>
    <property type="project" value="InterPro"/>
</dbReference>
<feature type="transmembrane region" description="Helical" evidence="6">
    <location>
        <begin position="88"/>
        <end position="107"/>
    </location>
</feature>
<feature type="transmembrane region" description="Helical" evidence="6">
    <location>
        <begin position="174"/>
        <end position="195"/>
    </location>
</feature>
<feature type="region of interest" description="Disordered" evidence="5">
    <location>
        <begin position="1"/>
        <end position="40"/>
    </location>
</feature>
<reference evidence="8" key="1">
    <citation type="journal article" date="2016" name="Genome Announc.">
        <title>Draft genome sequences of fungus Aspergillus calidoustus.</title>
        <authorList>
            <person name="Horn F."/>
            <person name="Linde J."/>
            <person name="Mattern D.J."/>
            <person name="Walther G."/>
            <person name="Guthke R."/>
            <person name="Scherlach K."/>
            <person name="Martin K."/>
            <person name="Brakhage A.A."/>
            <person name="Petzke L."/>
            <person name="Valiante V."/>
        </authorList>
    </citation>
    <scope>NUCLEOTIDE SEQUENCE [LARGE SCALE GENOMIC DNA]</scope>
    <source>
        <strain evidence="8">SF006504</strain>
    </source>
</reference>
<gene>
    <name evidence="7" type="ORF">ASPCAL04225</name>
</gene>
<feature type="transmembrane region" description="Helical" evidence="6">
    <location>
        <begin position="442"/>
        <end position="465"/>
    </location>
</feature>
<feature type="compositionally biased region" description="Low complexity" evidence="5">
    <location>
        <begin position="20"/>
        <end position="30"/>
    </location>
</feature>
<dbReference type="Proteomes" id="UP000054771">
    <property type="component" value="Unassembled WGS sequence"/>
</dbReference>
<feature type="transmembrane region" description="Helical" evidence="6">
    <location>
        <begin position="347"/>
        <end position="368"/>
    </location>
</feature>
<evidence type="ECO:0000313" key="7">
    <source>
        <dbReference type="EMBL" id="CEL03067.1"/>
    </source>
</evidence>
<protein>
    <recommendedName>
        <fullName evidence="9">Polyamine transporter</fullName>
    </recommendedName>
</protein>